<comment type="caution">
    <text evidence="11">The sequence shown here is derived from an EMBL/GenBank/DDBJ whole genome shotgun (WGS) entry which is preliminary data.</text>
</comment>
<dbReference type="SUPFAM" id="SSF48208">
    <property type="entry name" value="Six-hairpin glycosidases"/>
    <property type="match status" value="1"/>
</dbReference>
<dbReference type="SMART" id="SM00637">
    <property type="entry name" value="CBD_II"/>
    <property type="match status" value="1"/>
</dbReference>
<feature type="active site" description="Proton donor" evidence="7">
    <location>
        <position position="88"/>
    </location>
</feature>
<accession>A0A8J3QTV4</accession>
<evidence type="ECO:0000256" key="7">
    <source>
        <dbReference type="PIRSR" id="PIRSR600556-1"/>
    </source>
</evidence>
<name>A0A8J3QTV4_9ACTN</name>
<protein>
    <recommendedName>
        <fullName evidence="10">CBM2 domain-containing protein</fullName>
    </recommendedName>
</protein>
<evidence type="ECO:0000256" key="3">
    <source>
        <dbReference type="ARBA" id="ARBA00023001"/>
    </source>
</evidence>
<dbReference type="InterPro" id="IPR001919">
    <property type="entry name" value="CBD2"/>
</dbReference>
<keyword evidence="1 9" id="KW-0732">Signal</keyword>
<keyword evidence="5" id="KW-0326">Glycosidase</keyword>
<dbReference type="InterPro" id="IPR000556">
    <property type="entry name" value="Glyco_hydro_48F"/>
</dbReference>
<dbReference type="Gene3D" id="2.60.40.290">
    <property type="match status" value="1"/>
</dbReference>
<keyword evidence="12" id="KW-1185">Reference proteome</keyword>
<keyword evidence="4" id="KW-0119">Carbohydrate metabolism</keyword>
<proteinExistence type="predicted"/>
<organism evidence="11 12">
    <name type="scientific">Rugosimonospora africana</name>
    <dbReference type="NCBI Taxonomy" id="556532"/>
    <lineage>
        <taxon>Bacteria</taxon>
        <taxon>Bacillati</taxon>
        <taxon>Actinomycetota</taxon>
        <taxon>Actinomycetes</taxon>
        <taxon>Micromonosporales</taxon>
        <taxon>Micromonosporaceae</taxon>
        <taxon>Rugosimonospora</taxon>
    </lineage>
</organism>
<keyword evidence="2" id="KW-0378">Hydrolase</keyword>
<dbReference type="GO" id="GO:0008810">
    <property type="term" value="F:cellulase activity"/>
    <property type="evidence" value="ECO:0007669"/>
    <property type="project" value="InterPro"/>
</dbReference>
<dbReference type="InterPro" id="IPR012291">
    <property type="entry name" value="CBM2_carb-bd_dom_sf"/>
</dbReference>
<evidence type="ECO:0000256" key="8">
    <source>
        <dbReference type="SAM" id="MobiDB-lite"/>
    </source>
</evidence>
<keyword evidence="6" id="KW-0624">Polysaccharide degradation</keyword>
<dbReference type="PROSITE" id="PS51318">
    <property type="entry name" value="TAT"/>
    <property type="match status" value="1"/>
</dbReference>
<dbReference type="PRINTS" id="PR00844">
    <property type="entry name" value="GLHYDRLASE48"/>
</dbReference>
<feature type="signal peptide" evidence="9">
    <location>
        <begin position="1"/>
        <end position="23"/>
    </location>
</feature>
<dbReference type="AlphaFoldDB" id="A0A8J3QTV4"/>
<feature type="active site" description="Nucleophile" evidence="7">
    <location>
        <position position="267"/>
    </location>
</feature>
<dbReference type="InterPro" id="IPR027390">
    <property type="entry name" value="Endoglucanase_F_dom3"/>
</dbReference>
<evidence type="ECO:0000256" key="4">
    <source>
        <dbReference type="ARBA" id="ARBA00023277"/>
    </source>
</evidence>
<evidence type="ECO:0000313" key="12">
    <source>
        <dbReference type="Proteomes" id="UP000642748"/>
    </source>
</evidence>
<feature type="chain" id="PRO_5039390410" description="CBM2 domain-containing protein" evidence="9">
    <location>
        <begin position="24"/>
        <end position="812"/>
    </location>
</feature>
<evidence type="ECO:0000313" key="11">
    <source>
        <dbReference type="EMBL" id="GIH15593.1"/>
    </source>
</evidence>
<dbReference type="PROSITE" id="PS51173">
    <property type="entry name" value="CBM2"/>
    <property type="match status" value="1"/>
</dbReference>
<dbReference type="Proteomes" id="UP000642748">
    <property type="component" value="Unassembled WGS sequence"/>
</dbReference>
<evidence type="ECO:0000256" key="9">
    <source>
        <dbReference type="SAM" id="SignalP"/>
    </source>
</evidence>
<gene>
    <name evidence="11" type="ORF">Raf01_37650</name>
</gene>
<dbReference type="InterPro" id="IPR006311">
    <property type="entry name" value="TAT_signal"/>
</dbReference>
<dbReference type="InterPro" id="IPR023309">
    <property type="entry name" value="Endo-1-4-beta-glucanase_dom2"/>
</dbReference>
<keyword evidence="3" id="KW-0136">Cellulose degradation</keyword>
<evidence type="ECO:0000256" key="2">
    <source>
        <dbReference type="ARBA" id="ARBA00022801"/>
    </source>
</evidence>
<dbReference type="InterPro" id="IPR008965">
    <property type="entry name" value="CBM2/CBM3_carb-bd_dom_sf"/>
</dbReference>
<dbReference type="Gene3D" id="1.50.10.10">
    <property type="match status" value="1"/>
</dbReference>
<feature type="region of interest" description="Disordered" evidence="8">
    <location>
        <begin position="676"/>
        <end position="717"/>
    </location>
</feature>
<dbReference type="InterPro" id="IPR012341">
    <property type="entry name" value="6hp_glycosidase-like_sf"/>
</dbReference>
<dbReference type="Pfam" id="PF00553">
    <property type="entry name" value="CBM_2"/>
    <property type="match status" value="1"/>
</dbReference>
<dbReference type="EMBL" id="BONZ01000036">
    <property type="protein sequence ID" value="GIH15593.1"/>
    <property type="molecule type" value="Genomic_DNA"/>
</dbReference>
<sequence length="812" mass="86494">MARISRRKFVAVTGGALAGVAVGAKMVEAAGTNAVPAATDPYAQLFLDQYNKIKSSANGYFSPAGVPYHSVEKLMVEAPDHGHESTSEAFSYWMWLEATYGRVTGDWTPFNNAWAAAEKYIIPTHTDQPSNDGYNASAPATYAPEWPNPSSYPSKLDSSVSVGQDPIAAELRSAYGNSDIYGMHWLLDVDNVYGYGNTAGSGAEGGPSAAGPCYINSYQRGSQESVWETIPQPCTDQFKYGGPNGYLDLFTGDQSYAQQWKYTNAPDADARAIQAAYWAYRWATAQGNASSVSASVAKAAKMGDYLRYAMFDKYFKQIGNCVGASSCPAGSGRSSQHYLLGWYYAWGGAEPGGGWAWRIGDGAAHAGYQNPVAAWALSTVAAMAPKASTGKSDWATSLNRQIEFLRWLQSAEGAIAGGATNSWDGQYGTPPAGSPTFYGMFYDWEPVYHDPPSNNWFGMQVWGMERWMEYYYLTKDTKVKPVLDKWVTWVSGQVTVGSGGTFSIPSTINWTGQPDTWNASNPGTNSGLHVSVVDKGTDVGVAAGLVRALLYYAAATSNTAAQTLGKNLLDALATHTDTKGIAIAETRSDYNRFDDPVYVPSGWTGKMPNGDTINSSSTFLSIRSFYRNDPDFAKVQTYLNGGAVPSFTYHRFWAQADMAMAFATYSELFGGGGTISPSAPASATASATVRPSSSPSRTVSPSPTTSPTGGTGGAVTATFHNDSDWGSGFTGTVTVRNNGTAAIHSWRVTWTWGGNQQITNSWNATVTSSGRGVTATNASYNGTIAPGGTTTFGFQATYSGTNTPPTLSASGS</sequence>
<evidence type="ECO:0000256" key="1">
    <source>
        <dbReference type="ARBA" id="ARBA00022729"/>
    </source>
</evidence>
<evidence type="ECO:0000259" key="10">
    <source>
        <dbReference type="PROSITE" id="PS51173"/>
    </source>
</evidence>
<feature type="domain" description="CBM2" evidence="10">
    <location>
        <begin position="708"/>
        <end position="812"/>
    </location>
</feature>
<evidence type="ECO:0000256" key="5">
    <source>
        <dbReference type="ARBA" id="ARBA00023295"/>
    </source>
</evidence>
<dbReference type="GO" id="GO:0030247">
    <property type="term" value="F:polysaccharide binding"/>
    <property type="evidence" value="ECO:0007669"/>
    <property type="project" value="UniProtKB-UniRule"/>
</dbReference>
<dbReference type="InterPro" id="IPR008928">
    <property type="entry name" value="6-hairpin_glycosidase_sf"/>
</dbReference>
<dbReference type="GO" id="GO:0030245">
    <property type="term" value="P:cellulose catabolic process"/>
    <property type="evidence" value="ECO:0007669"/>
    <property type="project" value="UniProtKB-KW"/>
</dbReference>
<dbReference type="Gene3D" id="4.10.870.10">
    <property type="entry name" value="Endo-1,4-beta-glucanase f. Domain 3"/>
    <property type="match status" value="1"/>
</dbReference>
<dbReference type="SUPFAM" id="SSF49384">
    <property type="entry name" value="Carbohydrate-binding domain"/>
    <property type="match status" value="1"/>
</dbReference>
<dbReference type="Gene3D" id="2.170.160.10">
    <property type="entry name" value="Endo-1,4-beta-glucanase f. Domain 2"/>
    <property type="match status" value="1"/>
</dbReference>
<evidence type="ECO:0000256" key="6">
    <source>
        <dbReference type="ARBA" id="ARBA00023326"/>
    </source>
</evidence>
<reference evidence="11" key="1">
    <citation type="submission" date="2021-01" db="EMBL/GenBank/DDBJ databases">
        <title>Whole genome shotgun sequence of Rugosimonospora africana NBRC 104875.</title>
        <authorList>
            <person name="Komaki H."/>
            <person name="Tamura T."/>
        </authorList>
    </citation>
    <scope>NUCLEOTIDE SEQUENCE</scope>
    <source>
        <strain evidence="11">NBRC 104875</strain>
    </source>
</reference>
<dbReference type="Pfam" id="PF02011">
    <property type="entry name" value="Glyco_hydro_48"/>
    <property type="match status" value="1"/>
</dbReference>